<sequence>MASMNIKPHTVKELDRYGPLAVQPLPPSSPVWDGAEITTSDAAALQAHFRREIAPLIEAMCTADPARYFEILASIRPHLFPEI</sequence>
<dbReference type="AlphaFoldDB" id="A0A512NS53"/>
<evidence type="ECO:0000313" key="2">
    <source>
        <dbReference type="Proteomes" id="UP000321058"/>
    </source>
</evidence>
<gene>
    <name evidence="1" type="ORF">RSO01_89350</name>
</gene>
<comment type="caution">
    <text evidence="1">The sequence shown here is derived from an EMBL/GenBank/DDBJ whole genome shotgun (WGS) entry which is preliminary data.</text>
</comment>
<keyword evidence="2" id="KW-1185">Reference proteome</keyword>
<dbReference type="EMBL" id="BKAJ01000253">
    <property type="protein sequence ID" value="GEP61769.1"/>
    <property type="molecule type" value="Genomic_DNA"/>
</dbReference>
<protein>
    <submittedName>
        <fullName evidence="1">Uncharacterized protein</fullName>
    </submittedName>
</protein>
<dbReference type="Proteomes" id="UP000321058">
    <property type="component" value="Unassembled WGS sequence"/>
</dbReference>
<name>A0A512NS53_9HYPH</name>
<evidence type="ECO:0000313" key="1">
    <source>
        <dbReference type="EMBL" id="GEP61769.1"/>
    </source>
</evidence>
<accession>A0A512NS53</accession>
<reference evidence="1 2" key="1">
    <citation type="submission" date="2019-07" db="EMBL/GenBank/DDBJ databases">
        <title>Whole genome shotgun sequence of Reyranella soli NBRC 108950.</title>
        <authorList>
            <person name="Hosoyama A."/>
            <person name="Uohara A."/>
            <person name="Ohji S."/>
            <person name="Ichikawa N."/>
        </authorList>
    </citation>
    <scope>NUCLEOTIDE SEQUENCE [LARGE SCALE GENOMIC DNA]</scope>
    <source>
        <strain evidence="1 2">NBRC 108950</strain>
    </source>
</reference>
<proteinExistence type="predicted"/>
<organism evidence="1 2">
    <name type="scientific">Reyranella soli</name>
    <dbReference type="NCBI Taxonomy" id="1230389"/>
    <lineage>
        <taxon>Bacteria</taxon>
        <taxon>Pseudomonadati</taxon>
        <taxon>Pseudomonadota</taxon>
        <taxon>Alphaproteobacteria</taxon>
        <taxon>Hyphomicrobiales</taxon>
        <taxon>Reyranellaceae</taxon>
        <taxon>Reyranella</taxon>
    </lineage>
</organism>